<dbReference type="Proteomes" id="UP000308652">
    <property type="component" value="Unassembled WGS sequence"/>
</dbReference>
<sequence>MNLHDPLVKVRVTCVICSSAAIISTIYRLYVRRRRIWADDGFAFFSMLFLAVQVVAVFLNPGEFSSLEGTGVGMPTSITANGIGATRYYMMANMFYSIIWSARLSILFSIIRIDPDITRRYFMKGAAVLFGVAWVILIGQIYWECEPEPNWKSKPVPQCELNADVGICQLISDIVSDSLLLLTPIRLFLVIRDKWLRYRLMMIFSTCIMTTIVSLAHTAYVIEAAGNIIVMVALVENCISLIVCNVPVIVTSIVNLQESNPLDDGLTNLKFISFGERQTVTTLGTLPAHH</sequence>
<evidence type="ECO:0000256" key="4">
    <source>
        <dbReference type="ARBA" id="ARBA00023136"/>
    </source>
</evidence>
<evidence type="ECO:0000256" key="5">
    <source>
        <dbReference type="ARBA" id="ARBA00038359"/>
    </source>
</evidence>
<dbReference type="PANTHER" id="PTHR33048:SF19">
    <property type="entry name" value="MEMBRANE PROTEIN PTH11-LIKE, PUTATIVE (AFU_ORTHOLOGUE AFUA_1G14080)-RELATED"/>
    <property type="match status" value="1"/>
</dbReference>
<protein>
    <recommendedName>
        <fullName evidence="7">Rhodopsin domain-containing protein</fullName>
    </recommendedName>
</protein>
<proteinExistence type="inferred from homology"/>
<comment type="subcellular location">
    <subcellularLocation>
        <location evidence="1">Membrane</location>
        <topology evidence="1">Multi-pass membrane protein</topology>
    </subcellularLocation>
</comment>
<dbReference type="STRING" id="68775.A0A5C3LPV1"/>
<feature type="transmembrane region" description="Helical" evidence="6">
    <location>
        <begin position="228"/>
        <end position="250"/>
    </location>
</feature>
<keyword evidence="4 6" id="KW-0472">Membrane</keyword>
<dbReference type="InterPro" id="IPR052337">
    <property type="entry name" value="SAT4-like"/>
</dbReference>
<dbReference type="AlphaFoldDB" id="A0A5C3LPV1"/>
<dbReference type="InterPro" id="IPR049326">
    <property type="entry name" value="Rhodopsin_dom_fungi"/>
</dbReference>
<gene>
    <name evidence="8" type="ORF">BDQ12DRAFT_738409</name>
</gene>
<name>A0A5C3LPV1_9AGAR</name>
<dbReference type="PANTHER" id="PTHR33048">
    <property type="entry name" value="PTH11-LIKE INTEGRAL MEMBRANE PROTEIN (AFU_ORTHOLOGUE AFUA_5G11245)"/>
    <property type="match status" value="1"/>
</dbReference>
<comment type="similarity">
    <text evidence="5">Belongs to the SAT4 family.</text>
</comment>
<evidence type="ECO:0000259" key="7">
    <source>
        <dbReference type="Pfam" id="PF20684"/>
    </source>
</evidence>
<accession>A0A5C3LPV1</accession>
<feature type="transmembrane region" description="Helical" evidence="6">
    <location>
        <begin position="42"/>
        <end position="59"/>
    </location>
</feature>
<keyword evidence="2 6" id="KW-0812">Transmembrane</keyword>
<dbReference type="GO" id="GO:0016020">
    <property type="term" value="C:membrane"/>
    <property type="evidence" value="ECO:0007669"/>
    <property type="project" value="UniProtKB-SubCell"/>
</dbReference>
<evidence type="ECO:0000256" key="2">
    <source>
        <dbReference type="ARBA" id="ARBA00022692"/>
    </source>
</evidence>
<dbReference type="Pfam" id="PF20684">
    <property type="entry name" value="Fung_rhodopsin"/>
    <property type="match status" value="1"/>
</dbReference>
<feature type="transmembrane region" description="Helical" evidence="6">
    <location>
        <begin position="125"/>
        <end position="143"/>
    </location>
</feature>
<keyword evidence="9" id="KW-1185">Reference proteome</keyword>
<feature type="transmembrane region" description="Helical" evidence="6">
    <location>
        <begin position="6"/>
        <end position="30"/>
    </location>
</feature>
<evidence type="ECO:0000256" key="1">
    <source>
        <dbReference type="ARBA" id="ARBA00004141"/>
    </source>
</evidence>
<dbReference type="OrthoDB" id="444631at2759"/>
<keyword evidence="3 6" id="KW-1133">Transmembrane helix</keyword>
<evidence type="ECO:0000313" key="8">
    <source>
        <dbReference type="EMBL" id="TFK34016.1"/>
    </source>
</evidence>
<evidence type="ECO:0000256" key="3">
    <source>
        <dbReference type="ARBA" id="ARBA00022989"/>
    </source>
</evidence>
<organism evidence="8 9">
    <name type="scientific">Crucibulum laeve</name>
    <dbReference type="NCBI Taxonomy" id="68775"/>
    <lineage>
        <taxon>Eukaryota</taxon>
        <taxon>Fungi</taxon>
        <taxon>Dikarya</taxon>
        <taxon>Basidiomycota</taxon>
        <taxon>Agaricomycotina</taxon>
        <taxon>Agaricomycetes</taxon>
        <taxon>Agaricomycetidae</taxon>
        <taxon>Agaricales</taxon>
        <taxon>Agaricineae</taxon>
        <taxon>Nidulariaceae</taxon>
        <taxon>Crucibulum</taxon>
    </lineage>
</organism>
<feature type="domain" description="Rhodopsin" evidence="7">
    <location>
        <begin position="30"/>
        <end position="250"/>
    </location>
</feature>
<evidence type="ECO:0000256" key="6">
    <source>
        <dbReference type="SAM" id="Phobius"/>
    </source>
</evidence>
<feature type="transmembrane region" description="Helical" evidence="6">
    <location>
        <begin position="201"/>
        <end position="222"/>
    </location>
</feature>
<evidence type="ECO:0000313" key="9">
    <source>
        <dbReference type="Proteomes" id="UP000308652"/>
    </source>
</evidence>
<reference evidence="8 9" key="1">
    <citation type="journal article" date="2019" name="Nat. Ecol. Evol.">
        <title>Megaphylogeny resolves global patterns of mushroom evolution.</title>
        <authorList>
            <person name="Varga T."/>
            <person name="Krizsan K."/>
            <person name="Foldi C."/>
            <person name="Dima B."/>
            <person name="Sanchez-Garcia M."/>
            <person name="Sanchez-Ramirez S."/>
            <person name="Szollosi G.J."/>
            <person name="Szarkandi J.G."/>
            <person name="Papp V."/>
            <person name="Albert L."/>
            <person name="Andreopoulos W."/>
            <person name="Angelini C."/>
            <person name="Antonin V."/>
            <person name="Barry K.W."/>
            <person name="Bougher N.L."/>
            <person name="Buchanan P."/>
            <person name="Buyck B."/>
            <person name="Bense V."/>
            <person name="Catcheside P."/>
            <person name="Chovatia M."/>
            <person name="Cooper J."/>
            <person name="Damon W."/>
            <person name="Desjardin D."/>
            <person name="Finy P."/>
            <person name="Geml J."/>
            <person name="Haridas S."/>
            <person name="Hughes K."/>
            <person name="Justo A."/>
            <person name="Karasinski D."/>
            <person name="Kautmanova I."/>
            <person name="Kiss B."/>
            <person name="Kocsube S."/>
            <person name="Kotiranta H."/>
            <person name="LaButti K.M."/>
            <person name="Lechner B.E."/>
            <person name="Liimatainen K."/>
            <person name="Lipzen A."/>
            <person name="Lukacs Z."/>
            <person name="Mihaltcheva S."/>
            <person name="Morgado L.N."/>
            <person name="Niskanen T."/>
            <person name="Noordeloos M.E."/>
            <person name="Ohm R.A."/>
            <person name="Ortiz-Santana B."/>
            <person name="Ovrebo C."/>
            <person name="Racz N."/>
            <person name="Riley R."/>
            <person name="Savchenko A."/>
            <person name="Shiryaev A."/>
            <person name="Soop K."/>
            <person name="Spirin V."/>
            <person name="Szebenyi C."/>
            <person name="Tomsovsky M."/>
            <person name="Tulloss R.E."/>
            <person name="Uehling J."/>
            <person name="Grigoriev I.V."/>
            <person name="Vagvolgyi C."/>
            <person name="Papp T."/>
            <person name="Martin F.M."/>
            <person name="Miettinen O."/>
            <person name="Hibbett D.S."/>
            <person name="Nagy L.G."/>
        </authorList>
    </citation>
    <scope>NUCLEOTIDE SEQUENCE [LARGE SCALE GENOMIC DNA]</scope>
    <source>
        <strain evidence="8 9">CBS 166.37</strain>
    </source>
</reference>
<dbReference type="EMBL" id="ML213637">
    <property type="protein sequence ID" value="TFK34016.1"/>
    <property type="molecule type" value="Genomic_DNA"/>
</dbReference>